<organism evidence="1 2">
    <name type="scientific">Arcicella aurantiaca</name>
    <dbReference type="NCBI Taxonomy" id="591202"/>
    <lineage>
        <taxon>Bacteria</taxon>
        <taxon>Pseudomonadati</taxon>
        <taxon>Bacteroidota</taxon>
        <taxon>Cytophagia</taxon>
        <taxon>Cytophagales</taxon>
        <taxon>Flectobacillaceae</taxon>
        <taxon>Arcicella</taxon>
    </lineage>
</organism>
<dbReference type="Proteomes" id="UP000245489">
    <property type="component" value="Unassembled WGS sequence"/>
</dbReference>
<name>A0A316E7N4_9BACT</name>
<evidence type="ECO:0000313" key="1">
    <source>
        <dbReference type="EMBL" id="PWK26371.1"/>
    </source>
</evidence>
<accession>A0A316E7N4</accession>
<evidence type="ECO:0000313" key="2">
    <source>
        <dbReference type="Proteomes" id="UP000245489"/>
    </source>
</evidence>
<sequence>MNQAQMLVLQVVKEQYNEEDLEELKQLLIDFNHRKMQQHLDQTVAKKGYTTQDFENILKGHNRITH</sequence>
<protein>
    <submittedName>
        <fullName evidence="1">Uncharacterized protein</fullName>
    </submittedName>
</protein>
<comment type="caution">
    <text evidence="1">The sequence shown here is derived from an EMBL/GenBank/DDBJ whole genome shotgun (WGS) entry which is preliminary data.</text>
</comment>
<dbReference type="AlphaFoldDB" id="A0A316E7N4"/>
<reference evidence="1 2" key="1">
    <citation type="submission" date="2018-05" db="EMBL/GenBank/DDBJ databases">
        <title>Genomic Encyclopedia of Archaeal and Bacterial Type Strains, Phase II (KMG-II): from individual species to whole genera.</title>
        <authorList>
            <person name="Goeker M."/>
        </authorList>
    </citation>
    <scope>NUCLEOTIDE SEQUENCE [LARGE SCALE GENOMIC DNA]</scope>
    <source>
        <strain evidence="1 2">DSM 22214</strain>
    </source>
</reference>
<dbReference type="EMBL" id="QGGO01000012">
    <property type="protein sequence ID" value="PWK26371.1"/>
    <property type="molecule type" value="Genomic_DNA"/>
</dbReference>
<proteinExistence type="predicted"/>
<gene>
    <name evidence="1" type="ORF">LV89_02542</name>
</gene>
<keyword evidence="2" id="KW-1185">Reference proteome</keyword>